<evidence type="ECO:0008006" key="4">
    <source>
        <dbReference type="Google" id="ProtNLM"/>
    </source>
</evidence>
<evidence type="ECO:0000256" key="1">
    <source>
        <dbReference type="SAM" id="SignalP"/>
    </source>
</evidence>
<evidence type="ECO:0000313" key="3">
    <source>
        <dbReference type="Proteomes" id="UP001378592"/>
    </source>
</evidence>
<reference evidence="2 3" key="1">
    <citation type="submission" date="2024-03" db="EMBL/GenBank/DDBJ databases">
        <title>The genome assembly and annotation of the cricket Gryllus longicercus Weissman &amp; Gray.</title>
        <authorList>
            <person name="Szrajer S."/>
            <person name="Gray D."/>
            <person name="Ylla G."/>
        </authorList>
    </citation>
    <scope>NUCLEOTIDE SEQUENCE [LARGE SCALE GENOMIC DNA]</scope>
    <source>
        <strain evidence="2">DAG 2021-001</strain>
        <tissue evidence="2">Whole body minus gut</tissue>
    </source>
</reference>
<organism evidence="2 3">
    <name type="scientific">Gryllus longicercus</name>
    <dbReference type="NCBI Taxonomy" id="2509291"/>
    <lineage>
        <taxon>Eukaryota</taxon>
        <taxon>Metazoa</taxon>
        <taxon>Ecdysozoa</taxon>
        <taxon>Arthropoda</taxon>
        <taxon>Hexapoda</taxon>
        <taxon>Insecta</taxon>
        <taxon>Pterygota</taxon>
        <taxon>Neoptera</taxon>
        <taxon>Polyneoptera</taxon>
        <taxon>Orthoptera</taxon>
        <taxon>Ensifera</taxon>
        <taxon>Gryllidea</taxon>
        <taxon>Grylloidea</taxon>
        <taxon>Gryllidae</taxon>
        <taxon>Gryllinae</taxon>
        <taxon>Gryllus</taxon>
    </lineage>
</organism>
<feature type="chain" id="PRO_5043013519" description="Accessory gland protein" evidence="1">
    <location>
        <begin position="24"/>
        <end position="94"/>
    </location>
</feature>
<sequence>MAAGHSICLPLLIASLATIAVLAVPCQRPISSRDCAAIRVSCLAISPRQCNDIRGTFIQNGGFCGFCDLCARFEGEGRRCNTTVGNPGVGALQL</sequence>
<dbReference type="Proteomes" id="UP001378592">
    <property type="component" value="Unassembled WGS sequence"/>
</dbReference>
<name>A0AAN9VXX3_9ORTH</name>
<proteinExistence type="predicted"/>
<gene>
    <name evidence="2" type="ORF">R5R35_001395</name>
</gene>
<accession>A0AAN9VXX3</accession>
<dbReference type="AlphaFoldDB" id="A0AAN9VXX3"/>
<feature type="signal peptide" evidence="1">
    <location>
        <begin position="1"/>
        <end position="23"/>
    </location>
</feature>
<evidence type="ECO:0000313" key="2">
    <source>
        <dbReference type="EMBL" id="KAK7866169.1"/>
    </source>
</evidence>
<dbReference type="EMBL" id="JAZDUA010000153">
    <property type="protein sequence ID" value="KAK7866169.1"/>
    <property type="molecule type" value="Genomic_DNA"/>
</dbReference>
<comment type="caution">
    <text evidence="2">The sequence shown here is derived from an EMBL/GenBank/DDBJ whole genome shotgun (WGS) entry which is preliminary data.</text>
</comment>
<protein>
    <recommendedName>
        <fullName evidence="4">Accessory gland protein</fullName>
    </recommendedName>
</protein>
<keyword evidence="3" id="KW-1185">Reference proteome</keyword>
<keyword evidence="1" id="KW-0732">Signal</keyword>